<organism evidence="2 3">
    <name type="scientific">Necator americanus</name>
    <name type="common">Human hookworm</name>
    <dbReference type="NCBI Taxonomy" id="51031"/>
    <lineage>
        <taxon>Eukaryota</taxon>
        <taxon>Metazoa</taxon>
        <taxon>Ecdysozoa</taxon>
        <taxon>Nematoda</taxon>
        <taxon>Chromadorea</taxon>
        <taxon>Rhabditida</taxon>
        <taxon>Rhabditina</taxon>
        <taxon>Rhabditomorpha</taxon>
        <taxon>Strongyloidea</taxon>
        <taxon>Ancylostomatidae</taxon>
        <taxon>Bunostominae</taxon>
        <taxon>Necator</taxon>
    </lineage>
</organism>
<proteinExistence type="predicted"/>
<dbReference type="Proteomes" id="UP001303046">
    <property type="component" value="Unassembled WGS sequence"/>
</dbReference>
<feature type="compositionally biased region" description="Polar residues" evidence="1">
    <location>
        <begin position="96"/>
        <end position="106"/>
    </location>
</feature>
<name>A0ABR1BUM5_NECAM</name>
<evidence type="ECO:0000313" key="2">
    <source>
        <dbReference type="EMBL" id="KAK6729068.1"/>
    </source>
</evidence>
<gene>
    <name evidence="2" type="primary">Necator_chrI.g2368</name>
    <name evidence="2" type="ORF">RB195_006241</name>
</gene>
<feature type="region of interest" description="Disordered" evidence="1">
    <location>
        <begin position="36"/>
        <end position="63"/>
    </location>
</feature>
<evidence type="ECO:0000313" key="3">
    <source>
        <dbReference type="Proteomes" id="UP001303046"/>
    </source>
</evidence>
<sequence length="142" mass="15235">MGGGSEDLYTLRSTSPLQKQSLMQLHGASCRFDSTIAGIHGSPSLEGSQPVDSGDGLPVSAEPGLTHDIIVSRTSVRPKACNQVTERWKGGGLESPPTNKLHMSTSGERKFSRSGHVELSEFIMTTKTIHGNSQFQKPSSLR</sequence>
<protein>
    <submittedName>
        <fullName evidence="2">Uncharacterized protein</fullName>
    </submittedName>
</protein>
<comment type="caution">
    <text evidence="2">The sequence shown here is derived from an EMBL/GenBank/DDBJ whole genome shotgun (WGS) entry which is preliminary data.</text>
</comment>
<accession>A0ABR1BUM5</accession>
<reference evidence="2 3" key="1">
    <citation type="submission" date="2023-08" db="EMBL/GenBank/DDBJ databases">
        <title>A Necator americanus chromosomal reference genome.</title>
        <authorList>
            <person name="Ilik V."/>
            <person name="Petrzelkova K.J."/>
            <person name="Pardy F."/>
            <person name="Fuh T."/>
            <person name="Niatou-Singa F.S."/>
            <person name="Gouil Q."/>
            <person name="Baker L."/>
            <person name="Ritchie M.E."/>
            <person name="Jex A.R."/>
            <person name="Gazzola D."/>
            <person name="Li H."/>
            <person name="Toshio Fujiwara R."/>
            <person name="Zhan B."/>
            <person name="Aroian R.V."/>
            <person name="Pafco B."/>
            <person name="Schwarz E.M."/>
        </authorList>
    </citation>
    <scope>NUCLEOTIDE SEQUENCE [LARGE SCALE GENOMIC DNA]</scope>
    <source>
        <strain evidence="2 3">Aroian</strain>
        <tissue evidence="2">Whole animal</tissue>
    </source>
</reference>
<evidence type="ECO:0000256" key="1">
    <source>
        <dbReference type="SAM" id="MobiDB-lite"/>
    </source>
</evidence>
<feature type="region of interest" description="Disordered" evidence="1">
    <location>
        <begin position="86"/>
        <end position="113"/>
    </location>
</feature>
<keyword evidence="3" id="KW-1185">Reference proteome</keyword>
<dbReference type="EMBL" id="JAVFWL010000001">
    <property type="protein sequence ID" value="KAK6729068.1"/>
    <property type="molecule type" value="Genomic_DNA"/>
</dbReference>